<evidence type="ECO:0000259" key="3">
    <source>
        <dbReference type="PROSITE" id="PS50118"/>
    </source>
</evidence>
<feature type="domain" description="HMG box" evidence="3">
    <location>
        <begin position="418"/>
        <end position="486"/>
    </location>
</feature>
<dbReference type="InterPro" id="IPR036910">
    <property type="entry name" value="HMG_box_dom_sf"/>
</dbReference>
<feature type="region of interest" description="Disordered" evidence="2">
    <location>
        <begin position="344"/>
        <end position="413"/>
    </location>
</feature>
<dbReference type="Pfam" id="PF00505">
    <property type="entry name" value="HMG_box"/>
    <property type="match status" value="1"/>
</dbReference>
<dbReference type="Proteomes" id="UP001557470">
    <property type="component" value="Unassembled WGS sequence"/>
</dbReference>
<reference evidence="4 5" key="1">
    <citation type="submission" date="2024-06" db="EMBL/GenBank/DDBJ databases">
        <authorList>
            <person name="Pan Q."/>
            <person name="Wen M."/>
            <person name="Jouanno E."/>
            <person name="Zahm M."/>
            <person name="Klopp C."/>
            <person name="Cabau C."/>
            <person name="Louis A."/>
            <person name="Berthelot C."/>
            <person name="Parey E."/>
            <person name="Roest Crollius H."/>
            <person name="Montfort J."/>
            <person name="Robinson-Rechavi M."/>
            <person name="Bouchez O."/>
            <person name="Lampietro C."/>
            <person name="Lopez Roques C."/>
            <person name="Donnadieu C."/>
            <person name="Postlethwait J."/>
            <person name="Bobe J."/>
            <person name="Verreycken H."/>
            <person name="Guiguen Y."/>
        </authorList>
    </citation>
    <scope>NUCLEOTIDE SEQUENCE [LARGE SCALE GENOMIC DNA]</scope>
    <source>
        <strain evidence="4">Up_M1</strain>
        <tissue evidence="4">Testis</tissue>
    </source>
</reference>
<evidence type="ECO:0000256" key="1">
    <source>
        <dbReference type="PROSITE-ProRule" id="PRU00267"/>
    </source>
</evidence>
<comment type="caution">
    <text evidence="4">The sequence shown here is derived from an EMBL/GenBank/DDBJ whole genome shotgun (WGS) entry which is preliminary data.</text>
</comment>
<dbReference type="SMART" id="SM00398">
    <property type="entry name" value="HMG"/>
    <property type="match status" value="1"/>
</dbReference>
<feature type="DNA-binding region" description="HMG box" evidence="1">
    <location>
        <begin position="418"/>
        <end position="486"/>
    </location>
</feature>
<gene>
    <name evidence="4" type="ORF">UPYG_G00119850</name>
</gene>
<dbReference type="InterPro" id="IPR009071">
    <property type="entry name" value="HMG_box_dom"/>
</dbReference>
<dbReference type="PANTHER" id="PTHR47658:SF1">
    <property type="entry name" value="MEIOSIS INITIATOR PROTEIN"/>
    <property type="match status" value="1"/>
</dbReference>
<accession>A0ABD0XS77</accession>
<evidence type="ECO:0000313" key="4">
    <source>
        <dbReference type="EMBL" id="KAL0994251.1"/>
    </source>
</evidence>
<dbReference type="EMBL" id="JAGEUA010000003">
    <property type="protein sequence ID" value="KAL0994251.1"/>
    <property type="molecule type" value="Genomic_DNA"/>
</dbReference>
<keyword evidence="1" id="KW-0238">DNA-binding</keyword>
<keyword evidence="1" id="KW-0539">Nucleus</keyword>
<dbReference type="PROSITE" id="PS50118">
    <property type="entry name" value="HMG_BOX_2"/>
    <property type="match status" value="1"/>
</dbReference>
<name>A0ABD0XS77_UMBPY</name>
<dbReference type="PANTHER" id="PTHR47658">
    <property type="entry name" value="HIGH MOBILITY GROUP B PROTEIN 12-RELATED"/>
    <property type="match status" value="1"/>
</dbReference>
<dbReference type="GO" id="GO:0003677">
    <property type="term" value="F:DNA binding"/>
    <property type="evidence" value="ECO:0007669"/>
    <property type="project" value="UniProtKB-UniRule"/>
</dbReference>
<organism evidence="4 5">
    <name type="scientific">Umbra pygmaea</name>
    <name type="common">Eastern mudminnow</name>
    <dbReference type="NCBI Taxonomy" id="75934"/>
    <lineage>
        <taxon>Eukaryota</taxon>
        <taxon>Metazoa</taxon>
        <taxon>Chordata</taxon>
        <taxon>Craniata</taxon>
        <taxon>Vertebrata</taxon>
        <taxon>Euteleostomi</taxon>
        <taxon>Actinopterygii</taxon>
        <taxon>Neopterygii</taxon>
        <taxon>Teleostei</taxon>
        <taxon>Protacanthopterygii</taxon>
        <taxon>Esociformes</taxon>
        <taxon>Umbridae</taxon>
        <taxon>Umbra</taxon>
    </lineage>
</organism>
<sequence length="516" mass="57169">MYSRSEGRGSVRRKSKNQKYWSTCWSNSLKEMAGLLPISVPRNGRGLTKKETLAHMLRYFDFLQSKIQSLQSRLPPHCIPKQEPDTGSESDENTPSEPCSPCHIMKVKRKYVCSRSRKKAPASNSELKPEFKVKRKTLRQAVANKTKADPEADPDPVPMWGVHSDWSAHHSSDSHGAWHGCDSDSQLSSLESGFSLNHWLHLSTSLQVCFSPGCSGTVSSVGSGTSTAQGGYCSACEELIGSDCSPDFGELHTPTTPITGPGSLFLKDHMHGVGERWKTFLSPAATPQQHTLLPFGTREGLNLSPSLLTSPARGLGQWLLPEGPGELHVLFEDVWVSPKPTHAKVSRLPFHDPTESLSEREVALRQGSGGWLSSQSEDEEGDATWTPLQQQAPLKSRTSSTPRRRRARSTTGDHPCLKKKCINGFIMFCRVNRKTYLRSHPGTASTEVTKELANLWHAMPKQERRVYCLMARRFSRQQNRNVRSALVEGEDEDCVPSPLHTLLAQRDLCAAGRGPS</sequence>
<evidence type="ECO:0000313" key="5">
    <source>
        <dbReference type="Proteomes" id="UP001557470"/>
    </source>
</evidence>
<feature type="compositionally biased region" description="Basic and acidic residues" evidence="2">
    <location>
        <begin position="349"/>
        <end position="363"/>
    </location>
</feature>
<dbReference type="AlphaFoldDB" id="A0ABD0XS77"/>
<keyword evidence="5" id="KW-1185">Reference proteome</keyword>
<dbReference type="Gene3D" id="1.10.30.10">
    <property type="entry name" value="High mobility group box domain"/>
    <property type="match status" value="1"/>
</dbReference>
<dbReference type="GO" id="GO:0005634">
    <property type="term" value="C:nucleus"/>
    <property type="evidence" value="ECO:0007669"/>
    <property type="project" value="UniProtKB-UniRule"/>
</dbReference>
<dbReference type="SUPFAM" id="SSF47095">
    <property type="entry name" value="HMG-box"/>
    <property type="match status" value="1"/>
</dbReference>
<protein>
    <recommendedName>
        <fullName evidence="3">HMG box domain-containing protein</fullName>
    </recommendedName>
</protein>
<dbReference type="CDD" id="cd21977">
    <property type="entry name" value="HMG-box_BHMG1"/>
    <property type="match status" value="1"/>
</dbReference>
<evidence type="ECO:0000256" key="2">
    <source>
        <dbReference type="SAM" id="MobiDB-lite"/>
    </source>
</evidence>
<feature type="region of interest" description="Disordered" evidence="2">
    <location>
        <begin position="75"/>
        <end position="99"/>
    </location>
</feature>
<proteinExistence type="predicted"/>